<proteinExistence type="predicted"/>
<dbReference type="AlphaFoldDB" id="A0AAN9VLA1"/>
<dbReference type="FunFam" id="3.40.720.10:FF:000017">
    <property type="entry name" value="Predicted protein"/>
    <property type="match status" value="1"/>
</dbReference>
<keyword evidence="3" id="KW-1185">Reference proteome</keyword>
<name>A0AAN9VLA1_9ORTH</name>
<sequence length="672" mass="74736">MRLLGRRLASCWGAGVARAAAKKLPSRRQLLRSAAWLLLVLLVLSAPSLLYHQYVQSVEMYFYQLQMEHMKALTAASPPSAAVNGCTIPLYDPFDARVRRFMTLWPPVECGQPQPYLTYVDGDGYIRVNHSGVRHAGLAEAGVQCAYAEIRRDAFTDDTVSYGARRAFADREKLSAPFVKAECTRRDSGKLVYEAVHAWVEPLSDALRARVLPADPLRPSVLIFGVDSMSRLNFVRQLPRTHALLTETFGAHVFTGMVKVGDNTYPNMLTMLTGMAARKKPDIKVTDWGDNKANGFFDDLPVVWKNFSENGYVTMTAEDQPELTAFNYLAKGFMEKPTDYYMRPFWLAIDSVRNFRSSDARCYGNTPHFEFLFNYTREFVEKMRDKRYFAFSFLTGFSHNSINEVQVIDAPFHALLEGLWRGGALRNTLVMILGDHGNRFDAIRATVLGRVEERMPYLAVALPPALRAAKPFLEEGLRNNNASFISWYDVYELLADVALGNLEAASRVPRFGQLGCSLFRAVPARSCPQAGVASEYCVCVREVALRAGDEAVQAAAQALVAHVNALLRRAPCAPLALARVHSAQLLLPNGGVSTPKGFAVEVRVAVRVAPSDALLEGTVERDAWEPLGRVRGEVARINKYGNQSHCIGDRTLRLYCYCVDLLPRSPPPPPAA</sequence>
<gene>
    <name evidence="2" type="ORF">R5R35_010964</name>
</gene>
<dbReference type="CDD" id="cd16021">
    <property type="entry name" value="ALP_like"/>
    <property type="match status" value="1"/>
</dbReference>
<evidence type="ECO:0000256" key="1">
    <source>
        <dbReference type="SAM" id="Phobius"/>
    </source>
</evidence>
<evidence type="ECO:0000313" key="2">
    <source>
        <dbReference type="EMBL" id="KAK7864712.1"/>
    </source>
</evidence>
<dbReference type="Gene3D" id="3.40.720.10">
    <property type="entry name" value="Alkaline Phosphatase, subunit A"/>
    <property type="match status" value="1"/>
</dbReference>
<keyword evidence="1" id="KW-0812">Transmembrane</keyword>
<dbReference type="PANTHER" id="PTHR10974">
    <property type="entry name" value="FI08016P-RELATED"/>
    <property type="match status" value="1"/>
</dbReference>
<dbReference type="GO" id="GO:0005615">
    <property type="term" value="C:extracellular space"/>
    <property type="evidence" value="ECO:0007669"/>
    <property type="project" value="TreeGrafter"/>
</dbReference>
<comment type="caution">
    <text evidence="2">The sequence shown here is derived from an EMBL/GenBank/DDBJ whole genome shotgun (WGS) entry which is preliminary data.</text>
</comment>
<keyword evidence="1" id="KW-1133">Transmembrane helix</keyword>
<reference evidence="2 3" key="1">
    <citation type="submission" date="2024-03" db="EMBL/GenBank/DDBJ databases">
        <title>The genome assembly and annotation of the cricket Gryllus longicercus Weissman &amp; Gray.</title>
        <authorList>
            <person name="Szrajer S."/>
            <person name="Gray D."/>
            <person name="Ylla G."/>
        </authorList>
    </citation>
    <scope>NUCLEOTIDE SEQUENCE [LARGE SCALE GENOMIC DNA]</scope>
    <source>
        <strain evidence="2">DAG 2021-001</strain>
        <tissue evidence="2">Whole body minus gut</tissue>
    </source>
</reference>
<dbReference type="Pfam" id="PF02995">
    <property type="entry name" value="DUF229"/>
    <property type="match status" value="1"/>
</dbReference>
<dbReference type="EMBL" id="JAZDUA010000197">
    <property type="protein sequence ID" value="KAK7864712.1"/>
    <property type="molecule type" value="Genomic_DNA"/>
</dbReference>
<dbReference type="Proteomes" id="UP001378592">
    <property type="component" value="Unassembled WGS sequence"/>
</dbReference>
<feature type="transmembrane region" description="Helical" evidence="1">
    <location>
        <begin position="31"/>
        <end position="51"/>
    </location>
</feature>
<keyword evidence="1" id="KW-0472">Membrane</keyword>
<protein>
    <submittedName>
        <fullName evidence="2">Uncharacterized protein</fullName>
    </submittedName>
</protein>
<dbReference type="SUPFAM" id="SSF53649">
    <property type="entry name" value="Alkaline phosphatase-like"/>
    <property type="match status" value="1"/>
</dbReference>
<dbReference type="InterPro" id="IPR017850">
    <property type="entry name" value="Alkaline_phosphatase_core_sf"/>
</dbReference>
<evidence type="ECO:0000313" key="3">
    <source>
        <dbReference type="Proteomes" id="UP001378592"/>
    </source>
</evidence>
<organism evidence="2 3">
    <name type="scientific">Gryllus longicercus</name>
    <dbReference type="NCBI Taxonomy" id="2509291"/>
    <lineage>
        <taxon>Eukaryota</taxon>
        <taxon>Metazoa</taxon>
        <taxon>Ecdysozoa</taxon>
        <taxon>Arthropoda</taxon>
        <taxon>Hexapoda</taxon>
        <taxon>Insecta</taxon>
        <taxon>Pterygota</taxon>
        <taxon>Neoptera</taxon>
        <taxon>Polyneoptera</taxon>
        <taxon>Orthoptera</taxon>
        <taxon>Ensifera</taxon>
        <taxon>Gryllidea</taxon>
        <taxon>Grylloidea</taxon>
        <taxon>Gryllidae</taxon>
        <taxon>Gryllinae</taxon>
        <taxon>Gryllus</taxon>
    </lineage>
</organism>
<accession>A0AAN9VLA1</accession>
<dbReference type="InterPro" id="IPR004245">
    <property type="entry name" value="DUF229"/>
</dbReference>
<dbReference type="PANTHER" id="PTHR10974:SF1">
    <property type="entry name" value="FI08016P-RELATED"/>
    <property type="match status" value="1"/>
</dbReference>